<proteinExistence type="predicted"/>
<reference evidence="2" key="1">
    <citation type="journal article" date="2022" name="Microorganisms">
        <title>Assembly and Comparison of Ca. Neoehrlichia mikurensis Genomes.</title>
        <authorList>
            <person name="Azagi T."/>
            <person name="Dirks R.P."/>
            <person name="Yebra-Pimentel E.S."/>
            <person name="Schaap P.J."/>
            <person name="Koehorst J.J."/>
            <person name="Esser H.J."/>
            <person name="Sprong H."/>
        </authorList>
    </citation>
    <scope>NUCLEOTIDE SEQUENCE</scope>
    <source>
        <strain evidence="3">18-2804</strain>
        <strain evidence="2">18-2837</strain>
    </source>
</reference>
<dbReference type="RefSeq" id="WP_254815577.1">
    <property type="nucleotide sequence ID" value="NZ_CP089285.1"/>
</dbReference>
<protein>
    <submittedName>
        <fullName evidence="2">Uncharacterized protein</fullName>
    </submittedName>
</protein>
<accession>A0A9Q9F395</accession>
<dbReference type="Proteomes" id="UP001059985">
    <property type="component" value="Chromosome"/>
</dbReference>
<sequence length="444" mass="49965">MAINFKKIAQKTGSAVGSTINGIGTAIRALRTPIYSAKPVQTIVNYARQILPQPLKPQEKYFDVQILSNLYKRGFSVGQETFQSKDKVNIKIPEHSLSNQGVQLFATILHSNTQNTVRAPYEVNPLLNPVEGIAERQNDKKTKEDCEKLLQIKKMLEENGGSIDVEQNGTYKQNITLYIKTSGKTEKEIENELLKVFSVLNIKDKQLTKSIAKRLYKEELQRTASGNNPSKRLDNDKEQDSSANPLQSPEDDVSRPRAHTSPEQNLEDNVSRPRAHTSPEQNLEDNVSRPRAHTSPEQNLEDNVSRPRAHTSPEQNLEDNVSRPRAHTSPEQNLEDNVSRPRAHTSPEQNLENDVLTGISNADFCLANQNQIFKNIIHPYHTSELCKQQEKYLRQSNSQQDFSHLNNDIISITKDLTGISEDTNCTVTPPLPNMSKPSPSHGLN</sequence>
<dbReference type="AlphaFoldDB" id="A0A9Q9F395"/>
<evidence type="ECO:0000313" key="5">
    <source>
        <dbReference type="Proteomes" id="UP001059985"/>
    </source>
</evidence>
<feature type="region of interest" description="Disordered" evidence="1">
    <location>
        <begin position="425"/>
        <end position="444"/>
    </location>
</feature>
<feature type="compositionally biased region" description="Basic and acidic residues" evidence="1">
    <location>
        <begin position="231"/>
        <end position="240"/>
    </location>
</feature>
<keyword evidence="5" id="KW-1185">Reference proteome</keyword>
<gene>
    <name evidence="3" type="ORF">LUA81_03470</name>
    <name evidence="2" type="ORF">LUA82_03505</name>
</gene>
<dbReference type="EMBL" id="CP089285">
    <property type="protein sequence ID" value="UTO56154.1"/>
    <property type="molecule type" value="Genomic_DNA"/>
</dbReference>
<dbReference type="Proteomes" id="UP001059822">
    <property type="component" value="Chromosome"/>
</dbReference>
<feature type="region of interest" description="Disordered" evidence="1">
    <location>
        <begin position="222"/>
        <end position="350"/>
    </location>
</feature>
<feature type="compositionally biased region" description="Polar residues" evidence="1">
    <location>
        <begin position="435"/>
        <end position="444"/>
    </location>
</feature>
<evidence type="ECO:0000313" key="3">
    <source>
        <dbReference type="EMBL" id="UTO56154.1"/>
    </source>
</evidence>
<evidence type="ECO:0000256" key="1">
    <source>
        <dbReference type="SAM" id="MobiDB-lite"/>
    </source>
</evidence>
<dbReference type="EMBL" id="CP089286">
    <property type="protein sequence ID" value="UTO55234.1"/>
    <property type="molecule type" value="Genomic_DNA"/>
</dbReference>
<organism evidence="2 4">
    <name type="scientific">Neoehrlichia mikurensis</name>
    <dbReference type="NCBI Taxonomy" id="89586"/>
    <lineage>
        <taxon>Bacteria</taxon>
        <taxon>Pseudomonadati</taxon>
        <taxon>Pseudomonadota</taxon>
        <taxon>Alphaproteobacteria</taxon>
        <taxon>Rickettsiales</taxon>
        <taxon>Anaplasmataceae</taxon>
        <taxon>Candidatus Neoehrlichia</taxon>
    </lineage>
</organism>
<name>A0A9Q9F395_9RICK</name>
<evidence type="ECO:0000313" key="4">
    <source>
        <dbReference type="Proteomes" id="UP001059822"/>
    </source>
</evidence>
<evidence type="ECO:0000313" key="2">
    <source>
        <dbReference type="EMBL" id="UTO55234.1"/>
    </source>
</evidence>